<evidence type="ECO:0000256" key="2">
    <source>
        <dbReference type="ARBA" id="ARBA00022643"/>
    </source>
</evidence>
<comment type="caution">
    <text evidence="5">The sequence shown here is derived from an EMBL/GenBank/DDBJ whole genome shotgun (WGS) entry which is preliminary data.</text>
</comment>
<sequence>RGAKLAPGHPLASIQDVEVESNSGSGCRSRQVSSNQEDTFDEGLIETAICTVVTDMPCSVSVADPASLDNDLIAVSEGFLTMTGYAREDVIDKNCRFLNKDVDAAIAMSTEQRTRLQEAVEKGSPFRAVLVNKKKSGQLFLNLLDLRGLIIARNDFTGEDIWLLIG</sequence>
<feature type="non-terminal residue" evidence="5">
    <location>
        <position position="166"/>
    </location>
</feature>
<evidence type="ECO:0000259" key="4">
    <source>
        <dbReference type="Pfam" id="PF13426"/>
    </source>
</evidence>
<dbReference type="EMBL" id="CAUYUJ010016803">
    <property type="protein sequence ID" value="CAK0868959.1"/>
    <property type="molecule type" value="Genomic_DNA"/>
</dbReference>
<dbReference type="Proteomes" id="UP001189429">
    <property type="component" value="Unassembled WGS sequence"/>
</dbReference>
<keyword evidence="1" id="KW-0285">Flavoprotein</keyword>
<proteinExistence type="predicted"/>
<dbReference type="SUPFAM" id="SSF55785">
    <property type="entry name" value="PYP-like sensor domain (PAS domain)"/>
    <property type="match status" value="1"/>
</dbReference>
<keyword evidence="2" id="KW-0288">FMN</keyword>
<name>A0ABN9V7Q1_9DINO</name>
<feature type="non-terminal residue" evidence="5">
    <location>
        <position position="1"/>
    </location>
</feature>
<evidence type="ECO:0000313" key="6">
    <source>
        <dbReference type="Proteomes" id="UP001189429"/>
    </source>
</evidence>
<evidence type="ECO:0000313" key="5">
    <source>
        <dbReference type="EMBL" id="CAK0868959.1"/>
    </source>
</evidence>
<evidence type="ECO:0000256" key="3">
    <source>
        <dbReference type="ARBA" id="ARBA00022991"/>
    </source>
</evidence>
<dbReference type="InterPro" id="IPR000014">
    <property type="entry name" value="PAS"/>
</dbReference>
<feature type="domain" description="PAS" evidence="4">
    <location>
        <begin position="69"/>
        <end position="155"/>
    </location>
</feature>
<dbReference type="PANTHER" id="PTHR47429">
    <property type="entry name" value="PROTEIN TWIN LOV 1"/>
    <property type="match status" value="1"/>
</dbReference>
<reference evidence="5" key="1">
    <citation type="submission" date="2023-10" db="EMBL/GenBank/DDBJ databases">
        <authorList>
            <person name="Chen Y."/>
            <person name="Shah S."/>
            <person name="Dougan E. K."/>
            <person name="Thang M."/>
            <person name="Chan C."/>
        </authorList>
    </citation>
    <scope>NUCLEOTIDE SEQUENCE [LARGE SCALE GENOMIC DNA]</scope>
</reference>
<dbReference type="Gene3D" id="3.30.450.20">
    <property type="entry name" value="PAS domain"/>
    <property type="match status" value="1"/>
</dbReference>
<gene>
    <name evidence="5" type="ORF">PCOR1329_LOCUS55467</name>
</gene>
<accession>A0ABN9V7Q1</accession>
<organism evidence="5 6">
    <name type="scientific">Prorocentrum cordatum</name>
    <dbReference type="NCBI Taxonomy" id="2364126"/>
    <lineage>
        <taxon>Eukaryota</taxon>
        <taxon>Sar</taxon>
        <taxon>Alveolata</taxon>
        <taxon>Dinophyceae</taxon>
        <taxon>Prorocentrales</taxon>
        <taxon>Prorocentraceae</taxon>
        <taxon>Prorocentrum</taxon>
    </lineage>
</organism>
<evidence type="ECO:0000256" key="1">
    <source>
        <dbReference type="ARBA" id="ARBA00022630"/>
    </source>
</evidence>
<dbReference type="PANTHER" id="PTHR47429:SF2">
    <property type="entry name" value="PROTEIN TWIN LOV 1"/>
    <property type="match status" value="1"/>
</dbReference>
<keyword evidence="3" id="KW-0157">Chromophore</keyword>
<dbReference type="Pfam" id="PF13426">
    <property type="entry name" value="PAS_9"/>
    <property type="match status" value="1"/>
</dbReference>
<protein>
    <recommendedName>
        <fullName evidence="4">PAS domain-containing protein</fullName>
    </recommendedName>
</protein>
<keyword evidence="6" id="KW-1185">Reference proteome</keyword>
<dbReference type="InterPro" id="IPR035965">
    <property type="entry name" value="PAS-like_dom_sf"/>
</dbReference>